<dbReference type="PANTHER" id="PTHR30489:SF0">
    <property type="entry name" value="LIPOPROTEIN-RELEASING SYSTEM TRANSMEMBRANE PROTEIN LOLE"/>
    <property type="match status" value="1"/>
</dbReference>
<evidence type="ECO:0000256" key="1">
    <source>
        <dbReference type="ARBA" id="ARBA00004651"/>
    </source>
</evidence>
<evidence type="ECO:0000256" key="7">
    <source>
        <dbReference type="SAM" id="Phobius"/>
    </source>
</evidence>
<dbReference type="AlphaFoldDB" id="A3VM92"/>
<sequence>MVTMRALDKKLFRDIRRLWAQALAIAAVLSVGVMIMVMAFGTQRSLTETRDTFYDRARFADIWSSAARAPKTLVEEIAAIPGVARVEARISQFAVLDLPDMSDPAMAQILSIPASGEPVMNALIVKEGRLPGFGRRDEVVVNEAFALAHDYGPGDGFSVTLNGQKREVRITGVVLSPEFIYTIGPGSIMPDDERFGILWMAEDVIAAAFNLSGAFNSVTLSVTRGTDLEPVRDDLEALLKPYGGTGSYARDQQVSNAFLDGELEQLDVMARIVPPIFLVVSAFLVNMVLGRLIQLEREQIGLLKALGYSTGEIAAHYLKLSLGIGAIGVVIGWLMGLAASQAMASVYVEYFHFPYLVFVQRPSVYVIGAAAGLLAALVGAMMAVRRVVGLSPAVAMSPPAPTRFRRGLFDRLIQVMRPQQPTMMILRAIGRWPLRAALTSLGISISAAIIVAGLFMFDSFDELLDVAFVQANRQDAILEFAIERPEAVLDAVENLPGVMRAEGSLSIPVRLHHGHLTRTIGIEAARPGNDLVRVFDGDDRVEVAPEHGLVLAKRLADHLDADIGDILEVEFLQEGDTRYRVPITGTVAQFFGLSAYMDMETASGILGHMPRLSLANVEIDDARREELFEAVKASPAISGITYMSEVRRGFDETIAESAGITLTVYTFMAALIAIGVVYNSARIQLSERARELASLRILGFTKGEVSYILLGELFILTLVAIPVGLVMGYGMAAGMVESFKSDLYALPLIVTDTTYWRAAGVVAGATIVSALIVRRRIDRMDLVAVMKTRE</sequence>
<feature type="domain" description="ABC3 transporter permease C-terminal" evidence="8">
    <location>
        <begin position="276"/>
        <end position="392"/>
    </location>
</feature>
<proteinExistence type="inferred from homology"/>
<evidence type="ECO:0000256" key="3">
    <source>
        <dbReference type="ARBA" id="ARBA00022475"/>
    </source>
</evidence>
<feature type="transmembrane region" description="Helical" evidence="7">
    <location>
        <begin position="755"/>
        <end position="773"/>
    </location>
</feature>
<feature type="transmembrane region" description="Helical" evidence="7">
    <location>
        <begin position="322"/>
        <end position="344"/>
    </location>
</feature>
<feature type="transmembrane region" description="Helical" evidence="7">
    <location>
        <begin position="705"/>
        <end position="735"/>
    </location>
</feature>
<dbReference type="Proteomes" id="UP000002931">
    <property type="component" value="Unassembled WGS sequence"/>
</dbReference>
<evidence type="ECO:0000256" key="2">
    <source>
        <dbReference type="ARBA" id="ARBA00005236"/>
    </source>
</evidence>
<evidence type="ECO:0000256" key="4">
    <source>
        <dbReference type="ARBA" id="ARBA00022692"/>
    </source>
</evidence>
<accession>A3VM92</accession>
<name>A3VM92_9RHOB</name>
<dbReference type="InterPro" id="IPR051447">
    <property type="entry name" value="Lipoprotein-release_system"/>
</dbReference>
<feature type="domain" description="ABC3 transporter permease C-terminal" evidence="8">
    <location>
        <begin position="665"/>
        <end position="779"/>
    </location>
</feature>
<feature type="transmembrane region" description="Helical" evidence="7">
    <location>
        <begin position="272"/>
        <end position="293"/>
    </location>
</feature>
<keyword evidence="5 7" id="KW-1133">Transmembrane helix</keyword>
<evidence type="ECO:0000256" key="6">
    <source>
        <dbReference type="ARBA" id="ARBA00023136"/>
    </source>
</evidence>
<comment type="caution">
    <text evidence="9">The sequence shown here is derived from an EMBL/GenBank/DDBJ whole genome shotgun (WGS) entry which is preliminary data.</text>
</comment>
<dbReference type="eggNOG" id="COG0577">
    <property type="taxonomic scope" value="Bacteria"/>
</dbReference>
<keyword evidence="3" id="KW-1003">Cell membrane</keyword>
<gene>
    <name evidence="9" type="ORF">RB2654_07900</name>
</gene>
<organism evidence="9 10">
    <name type="scientific">Maritimibacter alkaliphilus HTCC2654</name>
    <dbReference type="NCBI Taxonomy" id="314271"/>
    <lineage>
        <taxon>Bacteria</taxon>
        <taxon>Pseudomonadati</taxon>
        <taxon>Pseudomonadota</taxon>
        <taxon>Alphaproteobacteria</taxon>
        <taxon>Rhodobacterales</taxon>
        <taxon>Roseobacteraceae</taxon>
        <taxon>Maritimibacter</taxon>
    </lineage>
</organism>
<keyword evidence="6 7" id="KW-0472">Membrane</keyword>
<dbReference type="GO" id="GO:0098797">
    <property type="term" value="C:plasma membrane protein complex"/>
    <property type="evidence" value="ECO:0007669"/>
    <property type="project" value="TreeGrafter"/>
</dbReference>
<keyword evidence="4 7" id="KW-0812">Transmembrane</keyword>
<feature type="transmembrane region" description="Helical" evidence="7">
    <location>
        <begin position="364"/>
        <end position="384"/>
    </location>
</feature>
<dbReference type="HOGENOM" id="CLU_005531_2_0_5"/>
<dbReference type="STRING" id="314271.RB2654_07900"/>
<dbReference type="PANTHER" id="PTHR30489">
    <property type="entry name" value="LIPOPROTEIN-RELEASING SYSTEM TRANSMEMBRANE PROTEIN LOLE"/>
    <property type="match status" value="1"/>
</dbReference>
<keyword evidence="10" id="KW-1185">Reference proteome</keyword>
<dbReference type="InterPro" id="IPR003838">
    <property type="entry name" value="ABC3_permease_C"/>
</dbReference>
<feature type="transmembrane region" description="Helical" evidence="7">
    <location>
        <begin position="662"/>
        <end position="681"/>
    </location>
</feature>
<evidence type="ECO:0000313" key="9">
    <source>
        <dbReference type="EMBL" id="EAQ10609.1"/>
    </source>
</evidence>
<feature type="transmembrane region" description="Helical" evidence="7">
    <location>
        <begin position="20"/>
        <end position="41"/>
    </location>
</feature>
<evidence type="ECO:0000259" key="8">
    <source>
        <dbReference type="Pfam" id="PF02687"/>
    </source>
</evidence>
<dbReference type="Pfam" id="PF02687">
    <property type="entry name" value="FtsX"/>
    <property type="match status" value="2"/>
</dbReference>
<protein>
    <recommendedName>
        <fullName evidence="8">ABC3 transporter permease C-terminal domain-containing protein</fullName>
    </recommendedName>
</protein>
<evidence type="ECO:0000313" key="10">
    <source>
        <dbReference type="Proteomes" id="UP000002931"/>
    </source>
</evidence>
<comment type="similarity">
    <text evidence="2">Belongs to the ABC-4 integral membrane protein family. LolC/E subfamily.</text>
</comment>
<reference evidence="9 10" key="1">
    <citation type="journal article" date="2010" name="J. Bacteriol.">
        <title>Genome sequences of Pelagibaca bermudensis HTCC2601T and Maritimibacter alkaliphilus HTCC2654T, the type strains of two marine Roseobacter genera.</title>
        <authorList>
            <person name="Thrash J.C."/>
            <person name="Cho J.C."/>
            <person name="Ferriera S."/>
            <person name="Johnson J."/>
            <person name="Vergin K.L."/>
            <person name="Giovannoni S.J."/>
        </authorList>
    </citation>
    <scope>NUCLEOTIDE SEQUENCE [LARGE SCALE GENOMIC DNA]</scope>
    <source>
        <strain evidence="9 10">HTCC2654</strain>
    </source>
</reference>
<dbReference type="EMBL" id="AAMT01000030">
    <property type="protein sequence ID" value="EAQ10609.1"/>
    <property type="molecule type" value="Genomic_DNA"/>
</dbReference>
<feature type="transmembrane region" description="Helical" evidence="7">
    <location>
        <begin position="432"/>
        <end position="457"/>
    </location>
</feature>
<comment type="subcellular location">
    <subcellularLocation>
        <location evidence="1">Cell membrane</location>
        <topology evidence="1">Multi-pass membrane protein</topology>
    </subcellularLocation>
</comment>
<evidence type="ECO:0000256" key="5">
    <source>
        <dbReference type="ARBA" id="ARBA00022989"/>
    </source>
</evidence>
<dbReference type="GO" id="GO:0044874">
    <property type="term" value="P:lipoprotein localization to outer membrane"/>
    <property type="evidence" value="ECO:0007669"/>
    <property type="project" value="TreeGrafter"/>
</dbReference>